<dbReference type="EMBL" id="JANBUP010000339">
    <property type="protein sequence ID" value="KAJ2811882.1"/>
    <property type="molecule type" value="Genomic_DNA"/>
</dbReference>
<gene>
    <name evidence="1" type="ORF">H4S07_001773</name>
</gene>
<reference evidence="1" key="1">
    <citation type="submission" date="2022-07" db="EMBL/GenBank/DDBJ databases">
        <title>Phylogenomic reconstructions and comparative analyses of Kickxellomycotina fungi.</title>
        <authorList>
            <person name="Reynolds N.K."/>
            <person name="Stajich J.E."/>
            <person name="Barry K."/>
            <person name="Grigoriev I.V."/>
            <person name="Crous P."/>
            <person name="Smith M.E."/>
        </authorList>
    </citation>
    <scope>NUCLEOTIDE SEQUENCE</scope>
    <source>
        <strain evidence="1">CBS 102833</strain>
    </source>
</reference>
<organism evidence="1 2">
    <name type="scientific">Coemansia furcata</name>
    <dbReference type="NCBI Taxonomy" id="417177"/>
    <lineage>
        <taxon>Eukaryota</taxon>
        <taxon>Fungi</taxon>
        <taxon>Fungi incertae sedis</taxon>
        <taxon>Zoopagomycota</taxon>
        <taxon>Kickxellomycotina</taxon>
        <taxon>Kickxellomycetes</taxon>
        <taxon>Kickxellales</taxon>
        <taxon>Kickxellaceae</taxon>
        <taxon>Coemansia</taxon>
    </lineage>
</organism>
<keyword evidence="2" id="KW-1185">Reference proteome</keyword>
<evidence type="ECO:0000313" key="2">
    <source>
        <dbReference type="Proteomes" id="UP001140096"/>
    </source>
</evidence>
<proteinExistence type="predicted"/>
<sequence length="80" mass="9194">MSLPEQGSNTPDSLPEFILLSDNAYVRLQSLAQALKPWVDSDSHRAREESTIYSYFQKLVLFVMECLKALPLANFPFDHY</sequence>
<comment type="caution">
    <text evidence="1">The sequence shown here is derived from an EMBL/GenBank/DDBJ whole genome shotgun (WGS) entry which is preliminary data.</text>
</comment>
<evidence type="ECO:0000313" key="1">
    <source>
        <dbReference type="EMBL" id="KAJ2811882.1"/>
    </source>
</evidence>
<dbReference type="Proteomes" id="UP001140096">
    <property type="component" value="Unassembled WGS sequence"/>
</dbReference>
<name>A0ACC1LNB7_9FUNG</name>
<protein>
    <submittedName>
        <fullName evidence="1">Uncharacterized protein</fullName>
    </submittedName>
</protein>
<accession>A0ACC1LNB7</accession>